<proteinExistence type="predicted"/>
<dbReference type="EMBL" id="LHPG02000006">
    <property type="protein sequence ID" value="PRW57847.1"/>
    <property type="molecule type" value="Genomic_DNA"/>
</dbReference>
<protein>
    <submittedName>
        <fullName evidence="5">Ankyrin repeat</fullName>
    </submittedName>
</protein>
<dbReference type="Pfam" id="PF13637">
    <property type="entry name" value="Ank_4"/>
    <property type="match status" value="1"/>
</dbReference>
<dbReference type="InterPro" id="IPR013083">
    <property type="entry name" value="Znf_RING/FYVE/PHD"/>
</dbReference>
<dbReference type="GO" id="GO:0016567">
    <property type="term" value="P:protein ubiquitination"/>
    <property type="evidence" value="ECO:0007669"/>
    <property type="project" value="UniProtKB-UniPathway"/>
</dbReference>
<dbReference type="InterPro" id="IPR051165">
    <property type="entry name" value="Multifunctional_ANK_Repeat"/>
</dbReference>
<feature type="repeat" description="ANK" evidence="3">
    <location>
        <begin position="41"/>
        <end position="74"/>
    </location>
</feature>
<reference evidence="5 6" key="1">
    <citation type="journal article" date="2018" name="Plant J.">
        <title>Genome sequences of Chlorella sorokiniana UTEX 1602 and Micractinium conductrix SAG 241.80: implications to maltose excretion by a green alga.</title>
        <authorList>
            <person name="Arriola M.B."/>
            <person name="Velmurugan N."/>
            <person name="Zhang Y."/>
            <person name="Plunkett M.H."/>
            <person name="Hondzo H."/>
            <person name="Barney B.M."/>
        </authorList>
    </citation>
    <scope>NUCLEOTIDE SEQUENCE [LARGE SCALE GENOMIC DNA]</scope>
    <source>
        <strain evidence="6">UTEX 1602</strain>
    </source>
</reference>
<evidence type="ECO:0000256" key="3">
    <source>
        <dbReference type="PROSITE-ProRule" id="PRU00023"/>
    </source>
</evidence>
<evidence type="ECO:0000259" key="4">
    <source>
        <dbReference type="PROSITE" id="PS51698"/>
    </source>
</evidence>
<gene>
    <name evidence="5" type="ORF">C2E21_3351</name>
</gene>
<name>A0A2P6TUV4_CHLSO</name>
<feature type="domain" description="U-box" evidence="4">
    <location>
        <begin position="346"/>
        <end position="383"/>
    </location>
</feature>
<dbReference type="PANTHER" id="PTHR24123:SF33">
    <property type="entry name" value="PROTEIN HOS4"/>
    <property type="match status" value="1"/>
</dbReference>
<dbReference type="Gene3D" id="1.25.40.20">
    <property type="entry name" value="Ankyrin repeat-containing domain"/>
    <property type="match status" value="3"/>
</dbReference>
<feature type="repeat" description="ANK" evidence="3">
    <location>
        <begin position="116"/>
        <end position="148"/>
    </location>
</feature>
<dbReference type="InterPro" id="IPR003613">
    <property type="entry name" value="Ubox_domain"/>
</dbReference>
<dbReference type="SMART" id="SM00248">
    <property type="entry name" value="ANK"/>
    <property type="match status" value="7"/>
</dbReference>
<dbReference type="AlphaFoldDB" id="A0A2P6TUV4"/>
<dbReference type="SUPFAM" id="SSF48403">
    <property type="entry name" value="Ankyrin repeat"/>
    <property type="match status" value="1"/>
</dbReference>
<feature type="repeat" description="ANK" evidence="3">
    <location>
        <begin position="216"/>
        <end position="248"/>
    </location>
</feature>
<dbReference type="InterPro" id="IPR036770">
    <property type="entry name" value="Ankyrin_rpt-contain_sf"/>
</dbReference>
<dbReference type="Pfam" id="PF12796">
    <property type="entry name" value="Ank_2"/>
    <property type="match status" value="2"/>
</dbReference>
<dbReference type="Gene3D" id="3.30.40.10">
    <property type="entry name" value="Zinc/RING finger domain, C3HC4 (zinc finger)"/>
    <property type="match status" value="1"/>
</dbReference>
<feature type="repeat" description="ANK" evidence="3">
    <location>
        <begin position="150"/>
        <end position="182"/>
    </location>
</feature>
<comment type="caution">
    <text evidence="5">The sequence shown here is derived from an EMBL/GenBank/DDBJ whole genome shotgun (WGS) entry which is preliminary data.</text>
</comment>
<dbReference type="PROSITE" id="PS50297">
    <property type="entry name" value="ANK_REP_REGION"/>
    <property type="match status" value="3"/>
</dbReference>
<sequence length="383" mass="39254">MQADSYNGLSATSRTMNRYGRLDMLELLLTAGADPNARDKQGRTPLHHAACFNARPELTRALVLAGAQLDCLDDSGLTPLETFCSNPRSDFDAFAAAVMQAAKERALFLYDLHSTDLPKPLHRAAACGQPGVLRALLSQGSSPDVASRQKGATPLILAAQLGHETCVRELLAASADSSAADRAGNTAAYYAAQAGDWHCLRRLLSAGASADQACEGGRTALHVAAAGGHEACLVALLEAGADINAPCQAGLTACLLAALAGQEHCVWTLLMSGAAPTASFPGAAADEGTELLEAAEEAQALIQDAAERLGLLQPAAQAAAAGGGNAALAAMPAAPAAPAGAALDDALRGELCCPITHEVMTDPVIAADGTTYERQAIETWIAR</sequence>
<dbReference type="InterPro" id="IPR002110">
    <property type="entry name" value="Ankyrin_rpt"/>
</dbReference>
<dbReference type="CDD" id="cd16655">
    <property type="entry name" value="RING-Ubox_WDSUB1-like"/>
    <property type="match status" value="1"/>
</dbReference>
<dbReference type="PROSITE" id="PS50088">
    <property type="entry name" value="ANK_REPEAT"/>
    <property type="match status" value="5"/>
</dbReference>
<dbReference type="UniPathway" id="UPA00143"/>
<feature type="repeat" description="ANK" evidence="3">
    <location>
        <begin position="183"/>
        <end position="215"/>
    </location>
</feature>
<evidence type="ECO:0000313" key="6">
    <source>
        <dbReference type="Proteomes" id="UP000239899"/>
    </source>
</evidence>
<evidence type="ECO:0000256" key="1">
    <source>
        <dbReference type="ARBA" id="ARBA00022737"/>
    </source>
</evidence>
<dbReference type="Proteomes" id="UP000239899">
    <property type="component" value="Unassembled WGS sequence"/>
</dbReference>
<organism evidence="5 6">
    <name type="scientific">Chlorella sorokiniana</name>
    <name type="common">Freshwater green alga</name>
    <dbReference type="NCBI Taxonomy" id="3076"/>
    <lineage>
        <taxon>Eukaryota</taxon>
        <taxon>Viridiplantae</taxon>
        <taxon>Chlorophyta</taxon>
        <taxon>core chlorophytes</taxon>
        <taxon>Trebouxiophyceae</taxon>
        <taxon>Chlorellales</taxon>
        <taxon>Chlorellaceae</taxon>
        <taxon>Chlorella clade</taxon>
        <taxon>Chlorella</taxon>
    </lineage>
</organism>
<dbReference type="PANTHER" id="PTHR24123">
    <property type="entry name" value="ANKYRIN REPEAT-CONTAINING"/>
    <property type="match status" value="1"/>
</dbReference>
<dbReference type="STRING" id="3076.A0A2P6TUV4"/>
<keyword evidence="6" id="KW-1185">Reference proteome</keyword>
<keyword evidence="1" id="KW-0677">Repeat</keyword>
<evidence type="ECO:0000313" key="5">
    <source>
        <dbReference type="EMBL" id="PRW57847.1"/>
    </source>
</evidence>
<dbReference type="OrthoDB" id="10064100at2759"/>
<dbReference type="SUPFAM" id="SSF57850">
    <property type="entry name" value="RING/U-box"/>
    <property type="match status" value="1"/>
</dbReference>
<accession>A0A2P6TUV4</accession>
<keyword evidence="2 3" id="KW-0040">ANK repeat</keyword>
<dbReference type="GO" id="GO:0004842">
    <property type="term" value="F:ubiquitin-protein transferase activity"/>
    <property type="evidence" value="ECO:0007669"/>
    <property type="project" value="InterPro"/>
</dbReference>
<dbReference type="PROSITE" id="PS51698">
    <property type="entry name" value="U_BOX"/>
    <property type="match status" value="1"/>
</dbReference>
<dbReference type="Pfam" id="PF04564">
    <property type="entry name" value="U-box"/>
    <property type="match status" value="1"/>
</dbReference>
<evidence type="ECO:0000256" key="2">
    <source>
        <dbReference type="ARBA" id="ARBA00023043"/>
    </source>
</evidence>